<keyword evidence="10" id="KW-1185">Reference proteome</keyword>
<dbReference type="AlphaFoldDB" id="A0A5M4B230"/>
<evidence type="ECO:0000256" key="3">
    <source>
        <dbReference type="ARBA" id="ARBA00022729"/>
    </source>
</evidence>
<evidence type="ECO:0000259" key="7">
    <source>
        <dbReference type="Pfam" id="PF07980"/>
    </source>
</evidence>
<evidence type="ECO:0000256" key="2">
    <source>
        <dbReference type="ARBA" id="ARBA00006275"/>
    </source>
</evidence>
<evidence type="ECO:0000256" key="6">
    <source>
        <dbReference type="SAM" id="SignalP"/>
    </source>
</evidence>
<organism evidence="9 10">
    <name type="scientific">Prolixibacter bellariivorans</name>
    <dbReference type="NCBI Taxonomy" id="314319"/>
    <lineage>
        <taxon>Bacteria</taxon>
        <taxon>Pseudomonadati</taxon>
        <taxon>Bacteroidota</taxon>
        <taxon>Bacteroidia</taxon>
        <taxon>Marinilabiliales</taxon>
        <taxon>Prolixibacteraceae</taxon>
        <taxon>Prolixibacter</taxon>
    </lineage>
</organism>
<dbReference type="SUPFAM" id="SSF48452">
    <property type="entry name" value="TPR-like"/>
    <property type="match status" value="1"/>
</dbReference>
<dbReference type="CDD" id="cd08977">
    <property type="entry name" value="SusD"/>
    <property type="match status" value="1"/>
</dbReference>
<gene>
    <name evidence="9" type="ORF">PbJCM13498_27260</name>
</gene>
<dbReference type="Proteomes" id="UP000391834">
    <property type="component" value="Unassembled WGS sequence"/>
</dbReference>
<dbReference type="Gene3D" id="1.25.40.390">
    <property type="match status" value="1"/>
</dbReference>
<protein>
    <submittedName>
        <fullName evidence="9">Membrane protein</fullName>
    </submittedName>
</protein>
<evidence type="ECO:0000313" key="9">
    <source>
        <dbReference type="EMBL" id="GET33863.1"/>
    </source>
</evidence>
<evidence type="ECO:0000313" key="10">
    <source>
        <dbReference type="Proteomes" id="UP000391834"/>
    </source>
</evidence>
<evidence type="ECO:0000256" key="5">
    <source>
        <dbReference type="ARBA" id="ARBA00023237"/>
    </source>
</evidence>
<feature type="signal peptide" evidence="6">
    <location>
        <begin position="1"/>
        <end position="27"/>
    </location>
</feature>
<evidence type="ECO:0000256" key="1">
    <source>
        <dbReference type="ARBA" id="ARBA00004442"/>
    </source>
</evidence>
<reference evidence="9 10" key="1">
    <citation type="submission" date="2019-10" db="EMBL/GenBank/DDBJ databases">
        <title>Prolixibacter strains distinguished by the presence of nitrate reductase genes were adept at nitrate-dependent anaerobic corrosion of metallic iron and carbon steel.</title>
        <authorList>
            <person name="Iino T."/>
            <person name="Shono N."/>
            <person name="Ito K."/>
            <person name="Nakamura R."/>
            <person name="Sueoka K."/>
            <person name="Harayama S."/>
            <person name="Ohkuma M."/>
        </authorList>
    </citation>
    <scope>NUCLEOTIDE SEQUENCE [LARGE SCALE GENOMIC DNA]</scope>
    <source>
        <strain evidence="9 10">JCM 13498</strain>
    </source>
</reference>
<dbReference type="InterPro" id="IPR011990">
    <property type="entry name" value="TPR-like_helical_dom_sf"/>
</dbReference>
<evidence type="ECO:0000256" key="4">
    <source>
        <dbReference type="ARBA" id="ARBA00023136"/>
    </source>
</evidence>
<keyword evidence="3 6" id="KW-0732">Signal</keyword>
<keyword evidence="4" id="KW-0472">Membrane</keyword>
<dbReference type="PROSITE" id="PS51257">
    <property type="entry name" value="PROKAR_LIPOPROTEIN"/>
    <property type="match status" value="1"/>
</dbReference>
<feature type="domain" description="RagB/SusD" evidence="7">
    <location>
        <begin position="269"/>
        <end position="540"/>
    </location>
</feature>
<dbReference type="GO" id="GO:0009279">
    <property type="term" value="C:cell outer membrane"/>
    <property type="evidence" value="ECO:0007669"/>
    <property type="project" value="UniProtKB-SubCell"/>
</dbReference>
<dbReference type="Pfam" id="PF14322">
    <property type="entry name" value="SusD-like_3"/>
    <property type="match status" value="1"/>
</dbReference>
<evidence type="ECO:0000259" key="8">
    <source>
        <dbReference type="Pfam" id="PF14322"/>
    </source>
</evidence>
<feature type="domain" description="SusD-like N-terminal" evidence="8">
    <location>
        <begin position="95"/>
        <end position="226"/>
    </location>
</feature>
<dbReference type="InterPro" id="IPR012944">
    <property type="entry name" value="SusD_RagB_dom"/>
</dbReference>
<proteinExistence type="inferred from homology"/>
<dbReference type="Pfam" id="PF07980">
    <property type="entry name" value="SusD_RagB"/>
    <property type="match status" value="1"/>
</dbReference>
<keyword evidence="5" id="KW-0998">Cell outer membrane</keyword>
<dbReference type="InterPro" id="IPR033985">
    <property type="entry name" value="SusD-like_N"/>
</dbReference>
<dbReference type="EMBL" id="BLAX01000001">
    <property type="protein sequence ID" value="GET33863.1"/>
    <property type="molecule type" value="Genomic_DNA"/>
</dbReference>
<sequence>MNMQIKKYKFKVALLSAIFFLSGCSQSFLDTTPEGSIPVDNFYKTDADAKGAVLGVYDILQSMYAYDWDSMWMLKTLLSDEIYTGGGHRGDQPPYEEINEFRYSSSNPVITWLFQMSYWGIYRANLVIANIKPESPAKKQAIAEAKSLRAMLYFDLVTLWGKVPLVTEPAASPDQYNQPRAAVADIWAQIEKDLNEAIPDLPLKSQQSAADKVRVSKGMAQAMLGKSLLYEKKYADAAAEFQKVIDSGEYGLISDYSQVLRKGQEFGKESLFEISYSAEKNYDWGNFQWGNNGRNTESNIHWQLCGPRGDGWFDGGSTGLVAGWGFAYPQKSLWNAYTAANDTVRRNAAMISEKQLIAKGGKLRNPDQNNSYPWGCEGYIRLKYGSWADESNTNATSVKELNYATNIRLMRYADVLLMAAEAYNRAGDDAKALPLINQVRARVNLPALTSSGDQLFADIKNERRLELSFEGVRFQDLVRWGDAKTVLGDQGKMIPEGTFTNGKEDYMSISGAGFKDKNVLLPIPEQEISVNPQSSQNDGY</sequence>
<name>A0A5M4B230_9BACT</name>
<comment type="similarity">
    <text evidence="2">Belongs to the SusD family.</text>
</comment>
<accession>A0A5M4B230</accession>
<comment type="caution">
    <text evidence="9">The sequence shown here is derived from an EMBL/GenBank/DDBJ whole genome shotgun (WGS) entry which is preliminary data.</text>
</comment>
<feature type="chain" id="PRO_5024423943" evidence="6">
    <location>
        <begin position="28"/>
        <end position="540"/>
    </location>
</feature>
<comment type="subcellular location">
    <subcellularLocation>
        <location evidence="1">Cell outer membrane</location>
    </subcellularLocation>
</comment>